<organism evidence="1">
    <name type="scientific">Zea mays</name>
    <name type="common">Maize</name>
    <dbReference type="NCBI Taxonomy" id="4577"/>
    <lineage>
        <taxon>Eukaryota</taxon>
        <taxon>Viridiplantae</taxon>
        <taxon>Streptophyta</taxon>
        <taxon>Embryophyta</taxon>
        <taxon>Tracheophyta</taxon>
        <taxon>Spermatophyta</taxon>
        <taxon>Magnoliopsida</taxon>
        <taxon>Liliopsida</taxon>
        <taxon>Poales</taxon>
        <taxon>Poaceae</taxon>
        <taxon>PACMAD clade</taxon>
        <taxon>Panicoideae</taxon>
        <taxon>Andropogonodae</taxon>
        <taxon>Andropogoneae</taxon>
        <taxon>Tripsacinae</taxon>
        <taxon>Zea</taxon>
    </lineage>
</organism>
<proteinExistence type="evidence at transcript level"/>
<dbReference type="EMBL" id="BT035012">
    <property type="protein sequence ID" value="ACF80017.1"/>
    <property type="molecule type" value="mRNA"/>
</dbReference>
<dbReference type="AlphaFoldDB" id="B4FD24"/>
<sequence length="133" mass="14623">MVSQHRAANYSHCLLTTRCCPCALHADAGATEEEEALPVLASKRCEPDLGAVARVVYSSRGGVWLSTRFGGGFATGIRGQFGLLDLYCQLLVLSFPLGWYFLDGLVKRCLWGCCAAPPFISFCGDWWRGRRKS</sequence>
<name>B4FD24_MAIZE</name>
<evidence type="ECO:0000313" key="1">
    <source>
        <dbReference type="EMBL" id="ACF80017.1"/>
    </source>
</evidence>
<reference evidence="1" key="1">
    <citation type="journal article" date="2009" name="PLoS Genet.">
        <title>Sequencing, mapping, and analysis of 27,455 maize full-length cDNAs.</title>
        <authorList>
            <person name="Soderlund C."/>
            <person name="Descour A."/>
            <person name="Kudrna D."/>
            <person name="Bomhoff M."/>
            <person name="Boyd L."/>
            <person name="Currie J."/>
            <person name="Angelova A."/>
            <person name="Collura K."/>
            <person name="Wissotski M."/>
            <person name="Ashley E."/>
            <person name="Morrow D."/>
            <person name="Fernandes J."/>
            <person name="Walbot V."/>
            <person name="Yu Y."/>
        </authorList>
    </citation>
    <scope>NUCLEOTIDE SEQUENCE</scope>
    <source>
        <strain evidence="1">B73</strain>
    </source>
</reference>
<protein>
    <submittedName>
        <fullName evidence="1">Uncharacterized protein</fullName>
    </submittedName>
</protein>
<accession>B4FD24</accession>